<evidence type="ECO:0000256" key="2">
    <source>
        <dbReference type="ARBA" id="ARBA00004370"/>
    </source>
</evidence>
<feature type="binding site" evidence="16">
    <location>
        <position position="280"/>
    </location>
    <ligand>
        <name>Zn(2+)</name>
        <dbReference type="ChEBI" id="CHEBI:29105"/>
        <note>catalytic</note>
    </ligand>
</feature>
<dbReference type="GO" id="GO:0004222">
    <property type="term" value="F:metalloendopeptidase activity"/>
    <property type="evidence" value="ECO:0007669"/>
    <property type="project" value="UniProtKB-UniRule"/>
</dbReference>
<dbReference type="PANTHER" id="PTHR10942:SF0">
    <property type="entry name" value="LEISHMANOLYSIN-LIKE PEPTIDASE"/>
    <property type="match status" value="1"/>
</dbReference>
<evidence type="ECO:0000256" key="16">
    <source>
        <dbReference type="PIRSR" id="PIRSR601577-2"/>
    </source>
</evidence>
<evidence type="ECO:0000256" key="10">
    <source>
        <dbReference type="ARBA" id="ARBA00023049"/>
    </source>
</evidence>
<sequence length="640" mass="70330">MPRQMYVPLFLLLLLFVQLCSTSGILAEESTEVVRELPVKGENASQAYTVYTKGRKLIRIRTSTRDLQNTKKYCSKEGMSIWDFEGNPIKCHNYNVLKTEDMQYLKNDVLPAAVKLHADRLLVDRVNGSLVVPEFEEDSLCSYFTVPPSHHCKGVNNTDMVLYVAAKPVTPFATICARDESRRPIAAGVNLAFYRKYGLRYNVRITAHEIAHALGFNYEDMVNASMVSNITDVRGKNRVTRALVTSNKTLEKARKHYGCDTLNGMELADDTNDKNVVSPHWAHRIAKDELMSSYTVFGAGYYTALTMAFFEDLKYYTANWGMEEPMTWGNDSGCEFINDACTNEMKRKYNNMFCDTESPRCTSDRFAVGRCTSFTGYRVYTEPDECPFAKPEHVYTSNGMLSALCTLTVNNTIPGSVTGNDSWCLDGDSLKVNDVAGRKNNVSVGGVCARVKCEGNGVLKVMYAGNDTWHDCSEGHSLEPSTTSSSFVSGKIKCPKYSEVCTMAPNGSSLLRHIVPYPISPEEAESATESLQTSNEERTGSSQPPRDVPRETEGEMPSLIDDVNSHSVSNGDVTAASTGVDDSPLGSVPSPSTPTASTTVPVLLEEKTLGVRHPVDGVSALSGFVHVAFLLMALAAAVPL</sequence>
<dbReference type="EMBL" id="NBCO01000085">
    <property type="protein sequence ID" value="ORC82659.1"/>
    <property type="molecule type" value="Genomic_DNA"/>
</dbReference>
<evidence type="ECO:0000256" key="8">
    <source>
        <dbReference type="ARBA" id="ARBA00022833"/>
    </source>
</evidence>
<feature type="binding site" evidence="16">
    <location>
        <position position="208"/>
    </location>
    <ligand>
        <name>Zn(2+)</name>
        <dbReference type="ChEBI" id="CHEBI:29105"/>
        <note>catalytic</note>
    </ligand>
</feature>
<evidence type="ECO:0000256" key="14">
    <source>
        <dbReference type="ARBA" id="ARBA00023180"/>
    </source>
</evidence>
<keyword evidence="9" id="KW-0130">Cell adhesion</keyword>
<evidence type="ECO:0000256" key="13">
    <source>
        <dbReference type="ARBA" id="ARBA00023157"/>
    </source>
</evidence>
<evidence type="ECO:0000256" key="9">
    <source>
        <dbReference type="ARBA" id="ARBA00022889"/>
    </source>
</evidence>
<feature type="chain" id="PRO_5023977160" description="Leishmanolysin-like peptidase" evidence="17">
    <location>
        <begin position="23"/>
        <end position="640"/>
    </location>
</feature>
<dbReference type="OrthoDB" id="249512at2759"/>
<evidence type="ECO:0000256" key="5">
    <source>
        <dbReference type="ARBA" id="ARBA00022723"/>
    </source>
</evidence>
<evidence type="ECO:0000256" key="4">
    <source>
        <dbReference type="ARBA" id="ARBA00022670"/>
    </source>
</evidence>
<evidence type="ECO:0000256" key="18">
    <source>
        <dbReference type="SAM" id="MobiDB-lite"/>
    </source>
</evidence>
<feature type="compositionally biased region" description="Polar residues" evidence="18">
    <location>
        <begin position="565"/>
        <end position="577"/>
    </location>
</feature>
<feature type="signal peptide" evidence="17">
    <location>
        <begin position="1"/>
        <end position="22"/>
    </location>
</feature>
<dbReference type="SUPFAM" id="SSF55486">
    <property type="entry name" value="Metalloproteases ('zincins'), catalytic domain"/>
    <property type="match status" value="1"/>
</dbReference>
<evidence type="ECO:0000313" key="19">
    <source>
        <dbReference type="EMBL" id="ORC82659.1"/>
    </source>
</evidence>
<feature type="binding site" evidence="16">
    <location>
        <position position="212"/>
    </location>
    <ligand>
        <name>Zn(2+)</name>
        <dbReference type="ChEBI" id="CHEBI:29105"/>
        <note>catalytic</note>
    </ligand>
</feature>
<keyword evidence="4 17" id="KW-0645">Protease</keyword>
<evidence type="ECO:0000256" key="17">
    <source>
        <dbReference type="RuleBase" id="RU366077"/>
    </source>
</evidence>
<dbReference type="PANTHER" id="PTHR10942">
    <property type="entry name" value="LEISHMANOLYSIN-LIKE PEPTIDASE"/>
    <property type="match status" value="1"/>
</dbReference>
<dbReference type="Gene3D" id="3.90.132.10">
    <property type="entry name" value="Leishmanolysin , domain 2"/>
    <property type="match status" value="1"/>
</dbReference>
<dbReference type="RefSeq" id="XP_028877272.1">
    <property type="nucleotide sequence ID" value="XM_029031430.1"/>
</dbReference>
<gene>
    <name evidence="19" type="ORF">TM35_000851040</name>
</gene>
<dbReference type="VEuPathDB" id="TriTrypDB:TM35_000851040"/>
<keyword evidence="11" id="KW-0472">Membrane</keyword>
<dbReference type="GO" id="GO:0005737">
    <property type="term" value="C:cytoplasm"/>
    <property type="evidence" value="ECO:0007669"/>
    <property type="project" value="TreeGrafter"/>
</dbReference>
<proteinExistence type="inferred from homology"/>
<comment type="similarity">
    <text evidence="3 17">Belongs to the peptidase M8 family.</text>
</comment>
<comment type="subcellular location">
    <subcellularLocation>
        <location evidence="2">Membrane</location>
    </subcellularLocation>
</comment>
<name>A0A1X0NER9_9TRYP</name>
<comment type="cofactor">
    <cofactor evidence="16 17">
        <name>Zn(2+)</name>
        <dbReference type="ChEBI" id="CHEBI:29105"/>
    </cofactor>
    <text evidence="16 17">Binds 1 zinc ion per subunit.</text>
</comment>
<dbReference type="GeneID" id="39991210"/>
<evidence type="ECO:0000256" key="12">
    <source>
        <dbReference type="ARBA" id="ARBA00023145"/>
    </source>
</evidence>
<evidence type="ECO:0000256" key="15">
    <source>
        <dbReference type="PIRSR" id="PIRSR601577-1"/>
    </source>
</evidence>
<dbReference type="Gene3D" id="3.10.170.20">
    <property type="match status" value="1"/>
</dbReference>
<evidence type="ECO:0000256" key="7">
    <source>
        <dbReference type="ARBA" id="ARBA00022801"/>
    </source>
</evidence>
<keyword evidence="20" id="KW-1185">Reference proteome</keyword>
<keyword evidence="14" id="KW-0325">Glycoprotein</keyword>
<dbReference type="GO" id="GO:0016020">
    <property type="term" value="C:membrane"/>
    <property type="evidence" value="ECO:0007669"/>
    <property type="project" value="UniProtKB-SubCell"/>
</dbReference>
<evidence type="ECO:0000313" key="20">
    <source>
        <dbReference type="Proteomes" id="UP000192257"/>
    </source>
</evidence>
<dbReference type="AlphaFoldDB" id="A0A1X0NER9"/>
<keyword evidence="13" id="KW-1015">Disulfide bond</keyword>
<keyword evidence="8 16" id="KW-0862">Zinc</keyword>
<comment type="caution">
    <text evidence="19">The sequence shown here is derived from an EMBL/GenBank/DDBJ whole genome shotgun (WGS) entry which is preliminary data.</text>
</comment>
<dbReference type="InterPro" id="IPR001577">
    <property type="entry name" value="Peptidase_M8"/>
</dbReference>
<keyword evidence="5 16" id="KW-0479">Metal-binding</keyword>
<organism evidence="19 20">
    <name type="scientific">Trypanosoma theileri</name>
    <dbReference type="NCBI Taxonomy" id="67003"/>
    <lineage>
        <taxon>Eukaryota</taxon>
        <taxon>Discoba</taxon>
        <taxon>Euglenozoa</taxon>
        <taxon>Kinetoplastea</taxon>
        <taxon>Metakinetoplastina</taxon>
        <taxon>Trypanosomatida</taxon>
        <taxon>Trypanosomatidae</taxon>
        <taxon>Trypanosoma</taxon>
    </lineage>
</organism>
<dbReference type="Proteomes" id="UP000192257">
    <property type="component" value="Unassembled WGS sequence"/>
</dbReference>
<reference evidence="19 20" key="1">
    <citation type="submission" date="2017-03" db="EMBL/GenBank/DDBJ databases">
        <title>An alternative strategy for trypanosome survival in the mammalian bloodstream revealed through genome and transcriptome analysis of the ubiquitous bovine parasite Trypanosoma (Megatrypanum) theileri.</title>
        <authorList>
            <person name="Kelly S."/>
            <person name="Ivens A."/>
            <person name="Mott A."/>
            <person name="O'Neill E."/>
            <person name="Emms D."/>
            <person name="Macleod O."/>
            <person name="Voorheis P."/>
            <person name="Matthews J."/>
            <person name="Matthews K."/>
            <person name="Carrington M."/>
        </authorList>
    </citation>
    <scope>NUCLEOTIDE SEQUENCE [LARGE SCALE GENOMIC DNA]</scope>
    <source>
        <strain evidence="19">Edinburgh</strain>
    </source>
</reference>
<comment type="catalytic activity">
    <reaction evidence="1">
        <text>Preference for hydrophobic residues at P1 and P1' and basic residues at P2' and P3'. A model nonapeptide is cleaved at -Ala-Tyr-|-Leu-Lys-Lys-.</text>
        <dbReference type="EC" id="3.4.24.36"/>
    </reaction>
</comment>
<evidence type="ECO:0000256" key="11">
    <source>
        <dbReference type="ARBA" id="ARBA00023136"/>
    </source>
</evidence>
<keyword evidence="7 17" id="KW-0378">Hydrolase</keyword>
<keyword evidence="6 17" id="KW-0732">Signal</keyword>
<evidence type="ECO:0000256" key="6">
    <source>
        <dbReference type="ARBA" id="ARBA00022729"/>
    </source>
</evidence>
<keyword evidence="10 16" id="KW-0482">Metalloprotease</keyword>
<evidence type="ECO:0000256" key="1">
    <source>
        <dbReference type="ARBA" id="ARBA00001249"/>
    </source>
</evidence>
<keyword evidence="12" id="KW-0865">Zymogen</keyword>
<dbReference type="GO" id="GO:0046872">
    <property type="term" value="F:metal ion binding"/>
    <property type="evidence" value="ECO:0007669"/>
    <property type="project" value="UniProtKB-KW"/>
</dbReference>
<protein>
    <recommendedName>
        <fullName evidence="17">Leishmanolysin-like peptidase</fullName>
        <ecNumber evidence="17">3.4.24.-</ecNumber>
    </recommendedName>
</protein>
<feature type="region of interest" description="Disordered" evidence="18">
    <location>
        <begin position="522"/>
        <end position="598"/>
    </location>
</feature>
<dbReference type="GO" id="GO:0006508">
    <property type="term" value="P:proteolysis"/>
    <property type="evidence" value="ECO:0007669"/>
    <property type="project" value="UniProtKB-KW"/>
</dbReference>
<feature type="active site" evidence="15">
    <location>
        <position position="209"/>
    </location>
</feature>
<dbReference type="GO" id="GO:0007155">
    <property type="term" value="P:cell adhesion"/>
    <property type="evidence" value="ECO:0007669"/>
    <property type="project" value="UniProtKB-KW"/>
</dbReference>
<accession>A0A1X0NER9</accession>
<feature type="compositionally biased region" description="Polar residues" evidence="18">
    <location>
        <begin position="527"/>
        <end position="544"/>
    </location>
</feature>
<evidence type="ECO:0000256" key="3">
    <source>
        <dbReference type="ARBA" id="ARBA00005860"/>
    </source>
</evidence>
<dbReference type="Pfam" id="PF01457">
    <property type="entry name" value="Peptidase_M8"/>
    <property type="match status" value="1"/>
</dbReference>
<feature type="compositionally biased region" description="Low complexity" evidence="18">
    <location>
        <begin position="587"/>
        <end position="598"/>
    </location>
</feature>
<dbReference type="EC" id="3.4.24.-" evidence="17"/>
<dbReference type="PRINTS" id="PR00782">
    <property type="entry name" value="LSHMANOLYSIN"/>
</dbReference>
<dbReference type="Gene3D" id="2.30.34.10">
    <property type="entry name" value="Leishmanolysin domain 4"/>
    <property type="match status" value="1"/>
</dbReference>